<name>G0T5L3_IRV9</name>
<protein>
    <submittedName>
        <fullName evidence="1">Uncharacterized protein</fullName>
    </submittedName>
</protein>
<evidence type="ECO:0000313" key="1">
    <source>
        <dbReference type="EMBL" id="ADO00531.1"/>
    </source>
</evidence>
<dbReference type="GeneID" id="10963909"/>
<sequence length="159" mass="18955">MADPMYYLEYLFCCQFTTNEKIIDLLEDLATKKRKCVLTNKLSTYKNNYEELYTDVLKSFKIKDTGNKDKITTIKNWSSIRKKTIKDLILKNYIIEVKYKYNFDEITTNNLKRDLMIGLNFKNVNDKNIIIQDNKICSIVGLNLSINNYTWDYDIFTYN</sequence>
<keyword evidence="2" id="KW-1185">Reference proteome</keyword>
<evidence type="ECO:0000313" key="2">
    <source>
        <dbReference type="Proteomes" id="UP000112896"/>
    </source>
</evidence>
<dbReference type="EMBL" id="GQ918152">
    <property type="protein sequence ID" value="ADO00531.1"/>
    <property type="molecule type" value="Genomic_DNA"/>
</dbReference>
<proteinExistence type="predicted"/>
<organism evidence="1 2">
    <name type="scientific">Wiseana iridescent virus</name>
    <name type="common">WIV</name>
    <name type="synonym">Insect iridescent virus type 9</name>
    <dbReference type="NCBI Taxonomy" id="68347"/>
    <lineage>
        <taxon>Viruses</taxon>
        <taxon>Varidnaviria</taxon>
        <taxon>Bamfordvirae</taxon>
        <taxon>Nucleocytoviricota</taxon>
        <taxon>Megaviricetes</taxon>
        <taxon>Pimascovirales</taxon>
        <taxon>Pimascovirales incertae sedis</taxon>
        <taxon>Iridoviridae</taxon>
        <taxon>Betairidovirinae</taxon>
        <taxon>Chloriridovirus</taxon>
        <taxon>Chloriridovirus wiseana1</taxon>
        <taxon>Invertebrate iridescent virus 9</taxon>
    </lineage>
</organism>
<accession>G0T5L3</accession>
<reference evidence="1 2" key="1">
    <citation type="journal article" date="2011" name="J. Virol.">
        <title>Genomic and proteomic analysis of invertebrate iridovirus type 9.</title>
        <authorList>
            <person name="Wong C.K."/>
            <person name="Young V.L."/>
            <person name="Kleffmann T."/>
            <person name="Ward V.K."/>
        </authorList>
    </citation>
    <scope>NUCLEOTIDE SEQUENCE [LARGE SCALE GENOMIC DNA]</scope>
</reference>
<organismHost>
    <name type="scientific">Wiseana cervinata</name>
    <dbReference type="NCBI Taxonomy" id="107013"/>
</organismHost>
<dbReference type="KEGG" id="vg:10963909"/>
<dbReference type="Proteomes" id="UP000112896">
    <property type="component" value="Segment"/>
</dbReference>
<dbReference type="RefSeq" id="YP_004732970.1">
    <property type="nucleotide sequence ID" value="NC_015780.1"/>
</dbReference>